<name>A0AAE9A8A8_CAEBR</name>
<dbReference type="EMBL" id="CP090894">
    <property type="protein sequence ID" value="ULT93182.1"/>
    <property type="molecule type" value="Genomic_DNA"/>
</dbReference>
<evidence type="ECO:0000313" key="1">
    <source>
        <dbReference type="EMBL" id="ULT93182.1"/>
    </source>
</evidence>
<dbReference type="Proteomes" id="UP000827892">
    <property type="component" value="Chromosome IV"/>
</dbReference>
<accession>A0AAE9A8A8</accession>
<gene>
    <name evidence="1" type="ORF">L3Y34_002986</name>
</gene>
<dbReference type="PROSITE" id="PS51257">
    <property type="entry name" value="PROKAR_LIPOPROTEIN"/>
    <property type="match status" value="1"/>
</dbReference>
<organism evidence="1 2">
    <name type="scientific">Caenorhabditis briggsae</name>
    <dbReference type="NCBI Taxonomy" id="6238"/>
    <lineage>
        <taxon>Eukaryota</taxon>
        <taxon>Metazoa</taxon>
        <taxon>Ecdysozoa</taxon>
        <taxon>Nematoda</taxon>
        <taxon>Chromadorea</taxon>
        <taxon>Rhabditida</taxon>
        <taxon>Rhabditina</taxon>
        <taxon>Rhabditomorpha</taxon>
        <taxon>Rhabditoidea</taxon>
        <taxon>Rhabditidae</taxon>
        <taxon>Peloderinae</taxon>
        <taxon>Caenorhabditis</taxon>
    </lineage>
</organism>
<protein>
    <submittedName>
        <fullName evidence="1">Uncharacterized protein</fullName>
    </submittedName>
</protein>
<evidence type="ECO:0000313" key="2">
    <source>
        <dbReference type="Proteomes" id="UP000827892"/>
    </source>
</evidence>
<dbReference type="AlphaFoldDB" id="A0AAE9A8A8"/>
<proteinExistence type="predicted"/>
<sequence>MFRNISLMEWKWSGKENHSVLPIFLACIWRDALIVFRAMLLELSKPLHLDPTHIPCLADNKFSAKGDRGGPLVYNSSGKAVVLGVKASDSLHR</sequence>
<reference evidence="1 2" key="1">
    <citation type="submission" date="2022-05" db="EMBL/GenBank/DDBJ databases">
        <title>Chromosome-level reference genomes for two strains of Caenorhabditis briggsae: an improved platform for comparative genomics.</title>
        <authorList>
            <person name="Stevens L."/>
            <person name="Andersen E.C."/>
        </authorList>
    </citation>
    <scope>NUCLEOTIDE SEQUENCE [LARGE SCALE GENOMIC DNA]</scope>
    <source>
        <strain evidence="1">QX1410_ONT</strain>
        <tissue evidence="1">Whole-organism</tissue>
    </source>
</reference>